<dbReference type="InterPro" id="IPR058653">
    <property type="entry name" value="NfeD2_TM"/>
</dbReference>
<feature type="transmembrane region" description="Helical" evidence="1">
    <location>
        <begin position="43"/>
        <end position="63"/>
    </location>
</feature>
<dbReference type="Proteomes" id="UP000464330">
    <property type="component" value="Chromosome"/>
</dbReference>
<organism evidence="3 4">
    <name type="scientific">Paenibacillus larvae subsp. larvae</name>
    <dbReference type="NCBI Taxonomy" id="147375"/>
    <lineage>
        <taxon>Bacteria</taxon>
        <taxon>Bacillati</taxon>
        <taxon>Bacillota</taxon>
        <taxon>Bacilli</taxon>
        <taxon>Bacillales</taxon>
        <taxon>Paenibacillaceae</taxon>
        <taxon>Paenibacillus</taxon>
    </lineage>
</organism>
<dbReference type="AlphaFoldDB" id="A0A6C0QNA9"/>
<proteinExistence type="predicted"/>
<gene>
    <name evidence="3" type="ORF">ERICV_01020</name>
</gene>
<keyword evidence="1" id="KW-0812">Transmembrane</keyword>
<feature type="domain" description="Membrane protein NfeD2 N-terminal transmembrane" evidence="2">
    <location>
        <begin position="3"/>
        <end position="101"/>
    </location>
</feature>
<dbReference type="EMBL" id="CP019717">
    <property type="protein sequence ID" value="QHZ50194.1"/>
    <property type="molecule type" value="Genomic_DNA"/>
</dbReference>
<evidence type="ECO:0000313" key="4">
    <source>
        <dbReference type="Proteomes" id="UP000464330"/>
    </source>
</evidence>
<evidence type="ECO:0000313" key="3">
    <source>
        <dbReference type="EMBL" id="QHZ50194.1"/>
    </source>
</evidence>
<reference evidence="3 4" key="1">
    <citation type="journal article" date="2020" name="Int. J. Med. Microbiol.">
        <title>Discovery of Paenibacillus larvae ERIC V: Phenotypic and genomic comparison to genotypes ERIC I-IV reveal different inventories of virulence factors which correlate with epidemiological prevalences of American Foulbrood.</title>
        <authorList>
            <person name="Beims H."/>
            <person name="Bunk B."/>
            <person name="Erler S."/>
            <person name="Mohr K.I."/>
            <person name="Sproer C."/>
            <person name="Pradella S."/>
            <person name="Gunther G."/>
            <person name="Rohde M."/>
            <person name="von der Ohe W."/>
            <person name="Steinert M."/>
        </authorList>
    </citation>
    <scope>NUCLEOTIDE SEQUENCE [LARGE SCALE GENOMIC DNA]</scope>
    <source>
        <strain evidence="3">Eric_V</strain>
    </source>
</reference>
<name>A0A6C0QNA9_9BACL</name>
<dbReference type="Pfam" id="PF25842">
    <property type="entry name" value="NfeD_TM"/>
    <property type="match status" value="1"/>
</dbReference>
<evidence type="ECO:0000259" key="2">
    <source>
        <dbReference type="Pfam" id="PF25842"/>
    </source>
</evidence>
<sequence>MLSLYGILFGLGMLLALLTLLFGEVLGHLLSGLDSLFSHSLPFLQPVILIGGITILGGTGLLLERYTSLDALPVFLLSLLMTLLLSIALYFLYVRPMKNSETSIAFSIFDLQGSIGEVLVPIPAFGYGEVLLKAGGGVTNQIAASFDRKEIAGGTKVVVVEIREGVLYVRSHSYTGHSFLGPIQNRQPR</sequence>
<protein>
    <submittedName>
        <fullName evidence="3">Membrane integrity-associated integral inner membrane protein</fullName>
    </submittedName>
</protein>
<keyword evidence="1" id="KW-0472">Membrane</keyword>
<dbReference type="InterPro" id="IPR012340">
    <property type="entry name" value="NA-bd_OB-fold"/>
</dbReference>
<dbReference type="RefSeq" id="WP_233231478.1">
    <property type="nucleotide sequence ID" value="NZ_CP019717.1"/>
</dbReference>
<evidence type="ECO:0000256" key="1">
    <source>
        <dbReference type="SAM" id="Phobius"/>
    </source>
</evidence>
<feature type="transmembrane region" description="Helical" evidence="1">
    <location>
        <begin position="75"/>
        <end position="93"/>
    </location>
</feature>
<dbReference type="Gene3D" id="2.40.50.140">
    <property type="entry name" value="Nucleic acid-binding proteins"/>
    <property type="match status" value="1"/>
</dbReference>
<keyword evidence="1" id="KW-1133">Transmembrane helix</keyword>
<accession>A0A6C0QNA9</accession>